<gene>
    <name evidence="1" type="ORF">SAMN05192533_103223</name>
</gene>
<dbReference type="EMBL" id="FOBW01000003">
    <property type="protein sequence ID" value="SEM51963.1"/>
    <property type="molecule type" value="Genomic_DNA"/>
</dbReference>
<organism evidence="1 2">
    <name type="scientific">Mesobacillus persicus</name>
    <dbReference type="NCBI Taxonomy" id="930146"/>
    <lineage>
        <taxon>Bacteria</taxon>
        <taxon>Bacillati</taxon>
        <taxon>Bacillota</taxon>
        <taxon>Bacilli</taxon>
        <taxon>Bacillales</taxon>
        <taxon>Bacillaceae</taxon>
        <taxon>Mesobacillus</taxon>
    </lineage>
</organism>
<evidence type="ECO:0000313" key="2">
    <source>
        <dbReference type="Proteomes" id="UP000198553"/>
    </source>
</evidence>
<evidence type="ECO:0000313" key="1">
    <source>
        <dbReference type="EMBL" id="SEM51963.1"/>
    </source>
</evidence>
<reference evidence="2" key="1">
    <citation type="submission" date="2016-10" db="EMBL/GenBank/DDBJ databases">
        <authorList>
            <person name="Varghese N."/>
            <person name="Submissions S."/>
        </authorList>
    </citation>
    <scope>NUCLEOTIDE SEQUENCE [LARGE SCALE GENOMIC DNA]</scope>
    <source>
        <strain evidence="2">B48,IBRC-M 10115,DSM 25386,CECT 8001</strain>
    </source>
</reference>
<dbReference type="InterPro" id="IPR013783">
    <property type="entry name" value="Ig-like_fold"/>
</dbReference>
<dbReference type="Gene3D" id="2.60.40.10">
    <property type="entry name" value="Immunoglobulins"/>
    <property type="match status" value="2"/>
</dbReference>
<dbReference type="AlphaFoldDB" id="A0A1H7Z118"/>
<sequence>MKVGPISALNGFPVWYKDENGLRLGLNVDPQDPFSGITPADLPSPTLPVSFPNNFPSEAFYQLAEAEMTTGTGERARLVLALEAAFVSEEPVDGDQIVFGRVRIRVEGLVPGAEYTVTHPYGVDTFIAQLDDEDDQFAEINFTEDIGGCNGGEFELALNSRVRPFLQWDPAVTPVAPEGYIGDPNVLHPVIGSVFIDSGGQPQNIFRIEGPGIGIGSPDRSTTPGFNPDNTIETRVFSLLGTISTISGVEVPRVNYSQTANTGGVIDVFAWSDGNLPQTIQVSGTGMNPTILQGTNGQYFARVAFTGETPPSSITVANLSDNSPHSIKEVVPVDFITALASYDTDAQTLTIETASSDEVSNPQLTIVDFGLGEIVVPPEGIVTATSPFAPDQVTILSSAGGERTVPVTVTGNPDAPISVTANAGADQRVLIGAEVTLDGSNSTGPISSYSWTQTAGTPVTLVGADTATPTFTAPDSVQTLSFTLTVEGEGGPATDSVNVEVIDSAPVPIVDAGTNQTVQQGSVVTLSGSVTGDVTSVQWEQTSGPTVSLANADTTTATFTFPFQTDPLTFRLTATGPAGSAFDDTVVSTVADTLTVTRAQFRTRDTEWRISGTSNVAGAGATITIYLGNTLGGTVLAEVPVDATGAWQYRVEPSDVEPDATRAISIQSSSGGTLLNVPVNIRQ</sequence>
<dbReference type="OrthoDB" id="9805017at2"/>
<proteinExistence type="predicted"/>
<protein>
    <submittedName>
        <fullName evidence="1">Uncharacterized protein</fullName>
    </submittedName>
</protein>
<dbReference type="RefSeq" id="WP_090742375.1">
    <property type="nucleotide sequence ID" value="NZ_FOBW01000003.1"/>
</dbReference>
<name>A0A1H7Z118_9BACI</name>
<keyword evidence="2" id="KW-1185">Reference proteome</keyword>
<dbReference type="STRING" id="930146.SAMN05192533_103223"/>
<dbReference type="Proteomes" id="UP000198553">
    <property type="component" value="Unassembled WGS sequence"/>
</dbReference>
<accession>A0A1H7Z118</accession>
<dbReference type="Pfam" id="PF22352">
    <property type="entry name" value="K319L-like_PKD"/>
    <property type="match status" value="2"/>
</dbReference>